<keyword evidence="2" id="KW-1185">Reference proteome</keyword>
<dbReference type="HOGENOM" id="CLU_2345035_0_0_10"/>
<organism evidence="1 2">
    <name type="scientific">Saprospira grandis (strain Lewin)</name>
    <dbReference type="NCBI Taxonomy" id="984262"/>
    <lineage>
        <taxon>Bacteria</taxon>
        <taxon>Pseudomonadati</taxon>
        <taxon>Bacteroidota</taxon>
        <taxon>Saprospiria</taxon>
        <taxon>Saprospirales</taxon>
        <taxon>Saprospiraceae</taxon>
        <taxon>Saprospira</taxon>
    </lineage>
</organism>
<dbReference type="AlphaFoldDB" id="H6L5K4"/>
<accession>H6L5K4</accession>
<reference evidence="1 2" key="1">
    <citation type="journal article" date="2012" name="Stand. Genomic Sci.">
        <title>Complete genome sequencing and analysis of Saprospira grandis str. Lewin, a predatory marine bacterium.</title>
        <authorList>
            <person name="Saw J.H."/>
            <person name="Yuryev A."/>
            <person name="Kanbe M."/>
            <person name="Hou S."/>
            <person name="Young A.G."/>
            <person name="Aizawa S."/>
            <person name="Alam M."/>
        </authorList>
    </citation>
    <scope>NUCLEOTIDE SEQUENCE [LARGE SCALE GENOMIC DNA]</scope>
    <source>
        <strain evidence="1 2">Lewin</strain>
    </source>
</reference>
<gene>
    <name evidence="1" type="ordered locus">SGRA_2492</name>
</gene>
<dbReference type="STRING" id="984262.SGRA_2492"/>
<sequence length="97" mass="10283">MGLQSVAFFCCFFWGCPLATLGSGHCAARKPARPCSGKAALVCRLRRPCYSPSAEALRAFAAASPPAGPKKAIYSLTSVSCGPRAPFLRPFTEVLFL</sequence>
<dbReference type="EMBL" id="CP002831">
    <property type="protein sequence ID" value="AFC25220.1"/>
    <property type="molecule type" value="Genomic_DNA"/>
</dbReference>
<dbReference type="Proteomes" id="UP000007519">
    <property type="component" value="Chromosome"/>
</dbReference>
<proteinExistence type="predicted"/>
<name>H6L5K4_SAPGL</name>
<evidence type="ECO:0000313" key="1">
    <source>
        <dbReference type="EMBL" id="AFC25220.1"/>
    </source>
</evidence>
<evidence type="ECO:0000313" key="2">
    <source>
        <dbReference type="Proteomes" id="UP000007519"/>
    </source>
</evidence>
<dbReference type="KEGG" id="sgn:SGRA_2492"/>
<protein>
    <submittedName>
        <fullName evidence="1">Uncharacterized protein</fullName>
    </submittedName>
</protein>